<dbReference type="Gene3D" id="3.30.30.10">
    <property type="entry name" value="Knottin, scorpion toxin-like"/>
    <property type="match status" value="1"/>
</dbReference>
<feature type="chain" id="PRO_5032533071" description="Knottin scorpion toxin-like domain-containing protein" evidence="1">
    <location>
        <begin position="27"/>
        <end position="80"/>
    </location>
</feature>
<evidence type="ECO:0000256" key="1">
    <source>
        <dbReference type="SAM" id="SignalP"/>
    </source>
</evidence>
<evidence type="ECO:0000313" key="3">
    <source>
        <dbReference type="Proteomes" id="UP000604825"/>
    </source>
</evidence>
<reference evidence="2" key="1">
    <citation type="submission" date="2020-10" db="EMBL/GenBank/DDBJ databases">
        <authorList>
            <person name="Han B."/>
            <person name="Lu T."/>
            <person name="Zhao Q."/>
            <person name="Huang X."/>
            <person name="Zhao Y."/>
        </authorList>
    </citation>
    <scope>NUCLEOTIDE SEQUENCE</scope>
</reference>
<gene>
    <name evidence="2" type="ORF">NCGR_LOCUS52603</name>
</gene>
<dbReference type="OrthoDB" id="659227at2759"/>
<evidence type="ECO:0000313" key="2">
    <source>
        <dbReference type="EMBL" id="CAD6269299.1"/>
    </source>
</evidence>
<keyword evidence="3" id="KW-1185">Reference proteome</keyword>
<comment type="caution">
    <text evidence="2">The sequence shown here is derived from an EMBL/GenBank/DDBJ whole genome shotgun (WGS) entry which is preliminary data.</text>
</comment>
<proteinExistence type="predicted"/>
<keyword evidence="1" id="KW-0732">Signal</keyword>
<organism evidence="2 3">
    <name type="scientific">Miscanthus lutarioriparius</name>
    <dbReference type="NCBI Taxonomy" id="422564"/>
    <lineage>
        <taxon>Eukaryota</taxon>
        <taxon>Viridiplantae</taxon>
        <taxon>Streptophyta</taxon>
        <taxon>Embryophyta</taxon>
        <taxon>Tracheophyta</taxon>
        <taxon>Spermatophyta</taxon>
        <taxon>Magnoliopsida</taxon>
        <taxon>Liliopsida</taxon>
        <taxon>Poales</taxon>
        <taxon>Poaceae</taxon>
        <taxon>PACMAD clade</taxon>
        <taxon>Panicoideae</taxon>
        <taxon>Andropogonodae</taxon>
        <taxon>Andropogoneae</taxon>
        <taxon>Saccharinae</taxon>
        <taxon>Miscanthus</taxon>
    </lineage>
</organism>
<feature type="signal peptide" evidence="1">
    <location>
        <begin position="1"/>
        <end position="26"/>
    </location>
</feature>
<name>A0A811RG47_9POAL</name>
<dbReference type="InterPro" id="IPR036574">
    <property type="entry name" value="Scorpion_toxin-like_sf"/>
</dbReference>
<dbReference type="Proteomes" id="UP000604825">
    <property type="component" value="Unassembled WGS sequence"/>
</dbReference>
<accession>A0A811RG47</accession>
<protein>
    <recommendedName>
        <fullName evidence="4">Knottin scorpion toxin-like domain-containing protein</fullName>
    </recommendedName>
</protein>
<sequence length="80" mass="8823">MAALKVTSALCLSLLVMTLLLAPSCGNKEACDEWLSDTYRMLLLCSSKTCNKHCINEGATRGKCGFLIFRSFCFCTKECD</sequence>
<dbReference type="AlphaFoldDB" id="A0A811RG47"/>
<evidence type="ECO:0008006" key="4">
    <source>
        <dbReference type="Google" id="ProtNLM"/>
    </source>
</evidence>
<dbReference type="EMBL" id="CAJGYO010000015">
    <property type="protein sequence ID" value="CAD6269299.1"/>
    <property type="molecule type" value="Genomic_DNA"/>
</dbReference>